<comment type="caution">
    <text evidence="1">The sequence shown here is derived from an EMBL/GenBank/DDBJ whole genome shotgun (WGS) entry which is preliminary data.</text>
</comment>
<dbReference type="PANTHER" id="PTHR33067:SF9">
    <property type="entry name" value="RNA-DIRECTED DNA POLYMERASE"/>
    <property type="match status" value="1"/>
</dbReference>
<protein>
    <submittedName>
        <fullName evidence="1">Uncharacterized protein</fullName>
    </submittedName>
</protein>
<dbReference type="EMBL" id="JAJFAZ020000008">
    <property type="protein sequence ID" value="KAI5313078.1"/>
    <property type="molecule type" value="Genomic_DNA"/>
</dbReference>
<dbReference type="Proteomes" id="UP001054821">
    <property type="component" value="Chromosome 8"/>
</dbReference>
<dbReference type="PANTHER" id="PTHR33067">
    <property type="entry name" value="RNA-DIRECTED DNA POLYMERASE-RELATED"/>
    <property type="match status" value="1"/>
</dbReference>
<dbReference type="Gene3D" id="2.40.70.10">
    <property type="entry name" value="Acid Proteases"/>
    <property type="match status" value="2"/>
</dbReference>
<keyword evidence="2" id="KW-1185">Reference proteome</keyword>
<proteinExistence type="predicted"/>
<evidence type="ECO:0000313" key="2">
    <source>
        <dbReference type="Proteomes" id="UP001054821"/>
    </source>
</evidence>
<dbReference type="InterPro" id="IPR021109">
    <property type="entry name" value="Peptidase_aspartic_dom_sf"/>
</dbReference>
<dbReference type="AlphaFoldDB" id="A0AAD4UVK3"/>
<name>A0AAD4UVK3_PRUDU</name>
<organism evidence="1 2">
    <name type="scientific">Prunus dulcis</name>
    <name type="common">Almond</name>
    <name type="synonym">Amygdalus dulcis</name>
    <dbReference type="NCBI Taxonomy" id="3755"/>
    <lineage>
        <taxon>Eukaryota</taxon>
        <taxon>Viridiplantae</taxon>
        <taxon>Streptophyta</taxon>
        <taxon>Embryophyta</taxon>
        <taxon>Tracheophyta</taxon>
        <taxon>Spermatophyta</taxon>
        <taxon>Magnoliopsida</taxon>
        <taxon>eudicotyledons</taxon>
        <taxon>Gunneridae</taxon>
        <taxon>Pentapetalae</taxon>
        <taxon>rosids</taxon>
        <taxon>fabids</taxon>
        <taxon>Rosales</taxon>
        <taxon>Rosaceae</taxon>
        <taxon>Amygdaloideae</taxon>
        <taxon>Amygdaleae</taxon>
        <taxon>Prunus</taxon>
    </lineage>
</organism>
<gene>
    <name evidence="1" type="ORF">L3X38_042252</name>
</gene>
<evidence type="ECO:0000313" key="1">
    <source>
        <dbReference type="EMBL" id="KAI5313078.1"/>
    </source>
</evidence>
<sequence>MVEDVLVQVDKFYSLVDFIVLDTEPVVYSDSQIPIILGRPFLATSNADINCRNGLMQLSFGNMTLEFNIFNICKQPANNEDVDKEVYMIETIVQNCFNSSFSYDPLQICLVQEHNGWIPKYEELPTVRDETKSSREEAPKCELKPLPTGLKYAFLGEDETYPVVISSKLDLLHEGMLLKVVKDHRTAIGWTLSNIKGIIYPISDSKWVSPTQVVPKKLGVTVVENDNGETRLGQGDLKPISIMLQLSDWSITYPRGVIEDLIIKVDNHYLLANFVVLDMDLQTPIILGRPFMATARTLIDVEQEH</sequence>
<reference evidence="1 2" key="1">
    <citation type="journal article" date="2022" name="G3 (Bethesda)">
        <title>Whole-genome sequence and methylome profiling of the almond [Prunus dulcis (Mill.) D.A. Webb] cultivar 'Nonpareil'.</title>
        <authorList>
            <person name="D'Amico-Willman K.M."/>
            <person name="Ouma W.Z."/>
            <person name="Meulia T."/>
            <person name="Sideli G.M."/>
            <person name="Gradziel T.M."/>
            <person name="Fresnedo-Ramirez J."/>
        </authorList>
    </citation>
    <scope>NUCLEOTIDE SEQUENCE [LARGE SCALE GENOMIC DNA]</scope>
    <source>
        <strain evidence="1">Clone GOH B32 T37-40</strain>
    </source>
</reference>
<accession>A0AAD4UVK3</accession>